<dbReference type="STRING" id="883158.HMPREF9140_01404"/>
<dbReference type="Gene3D" id="3.80.10.10">
    <property type="entry name" value="Ribonuclease Inhibitor"/>
    <property type="match status" value="1"/>
</dbReference>
<evidence type="ECO:0000313" key="2">
    <source>
        <dbReference type="EMBL" id="EHO69530.1"/>
    </source>
</evidence>
<feature type="chain" id="PRO_5003553721" description="Leucine rich repeat protein" evidence="1">
    <location>
        <begin position="20"/>
        <end position="492"/>
    </location>
</feature>
<keyword evidence="1" id="KW-0732">Signal</keyword>
<dbReference type="EMBL" id="AGWK01000037">
    <property type="protein sequence ID" value="EHO69530.1"/>
    <property type="molecule type" value="Genomic_DNA"/>
</dbReference>
<reference evidence="2 3" key="1">
    <citation type="submission" date="2011-12" db="EMBL/GenBank/DDBJ databases">
        <title>The Genome Sequence of Prevotella micans F0438.</title>
        <authorList>
            <consortium name="The Broad Institute Genome Sequencing Platform"/>
            <person name="Earl A."/>
            <person name="Ward D."/>
            <person name="Feldgarden M."/>
            <person name="Gevers D."/>
            <person name="Izard J."/>
            <person name="Baranova O.V."/>
            <person name="Blanton J.M."/>
            <person name="Wade W.G."/>
            <person name="Dewhirst F.E."/>
            <person name="Young S.K."/>
            <person name="Zeng Q."/>
            <person name="Gargeya S."/>
            <person name="Fitzgerald M."/>
            <person name="Haas B."/>
            <person name="Abouelleil A."/>
            <person name="Alvarado L."/>
            <person name="Arachchi H.M."/>
            <person name="Berlin A."/>
            <person name="Chapman S.B."/>
            <person name="Gearin G."/>
            <person name="Goldberg J."/>
            <person name="Griggs A."/>
            <person name="Gujja S."/>
            <person name="Hansen M."/>
            <person name="Heiman D."/>
            <person name="Howarth C."/>
            <person name="Larimer J."/>
            <person name="Lui A."/>
            <person name="MacDonald P.J.P."/>
            <person name="McCowen C."/>
            <person name="Montmayeur A."/>
            <person name="Murphy C."/>
            <person name="Neiman D."/>
            <person name="Pearson M."/>
            <person name="Priest M."/>
            <person name="Roberts A."/>
            <person name="Saif S."/>
            <person name="Shea T."/>
            <person name="Sisk P."/>
            <person name="Stolte C."/>
            <person name="Sykes S."/>
            <person name="Wortman J."/>
            <person name="Nusbaum C."/>
            <person name="Birren B."/>
        </authorList>
    </citation>
    <scope>NUCLEOTIDE SEQUENCE [LARGE SCALE GENOMIC DNA]</scope>
    <source>
        <strain evidence="2 3">F0438</strain>
    </source>
</reference>
<dbReference type="Pfam" id="PF13306">
    <property type="entry name" value="LRR_5"/>
    <property type="match status" value="1"/>
</dbReference>
<name>H1Q3B6_9BACT</name>
<evidence type="ECO:0008006" key="4">
    <source>
        <dbReference type="Google" id="ProtNLM"/>
    </source>
</evidence>
<dbReference type="PATRIC" id="fig|883158.3.peg.1398"/>
<proteinExistence type="predicted"/>
<keyword evidence="3" id="KW-1185">Reference proteome</keyword>
<dbReference type="InterPro" id="IPR026906">
    <property type="entry name" value="LRR_5"/>
</dbReference>
<accession>H1Q3B6</accession>
<evidence type="ECO:0000256" key="1">
    <source>
        <dbReference type="SAM" id="SignalP"/>
    </source>
</evidence>
<dbReference type="InterPro" id="IPR032675">
    <property type="entry name" value="LRR_dom_sf"/>
</dbReference>
<dbReference type="HOGENOM" id="CLU_539523_0_0_10"/>
<organism evidence="2 3">
    <name type="scientific">Prevotella micans F0438</name>
    <dbReference type="NCBI Taxonomy" id="883158"/>
    <lineage>
        <taxon>Bacteria</taxon>
        <taxon>Pseudomonadati</taxon>
        <taxon>Bacteroidota</taxon>
        <taxon>Bacteroidia</taxon>
        <taxon>Bacteroidales</taxon>
        <taxon>Prevotellaceae</taxon>
        <taxon>Prevotella</taxon>
    </lineage>
</organism>
<dbReference type="AlphaFoldDB" id="H1Q3B6"/>
<feature type="signal peptide" evidence="1">
    <location>
        <begin position="1"/>
        <end position="19"/>
    </location>
</feature>
<comment type="caution">
    <text evidence="2">The sequence shown here is derived from an EMBL/GenBank/DDBJ whole genome shotgun (WGS) entry which is preliminary data.</text>
</comment>
<dbReference type="RefSeq" id="WP_006952880.1">
    <property type="nucleotide sequence ID" value="NZ_JH594522.1"/>
</dbReference>
<dbReference type="SUPFAM" id="SSF52058">
    <property type="entry name" value="L domain-like"/>
    <property type="match status" value="1"/>
</dbReference>
<gene>
    <name evidence="2" type="ORF">HMPREF9140_01404</name>
</gene>
<dbReference type="Proteomes" id="UP000016023">
    <property type="component" value="Unassembled WGS sequence"/>
</dbReference>
<protein>
    <recommendedName>
        <fullName evidence="4">Leucine rich repeat protein</fullName>
    </recommendedName>
</protein>
<evidence type="ECO:0000313" key="3">
    <source>
        <dbReference type="Proteomes" id="UP000016023"/>
    </source>
</evidence>
<sequence>MKRLVFIFIGLVALLGAKAQIVTTFDADANGIQWIGQRWNPSDNNVAITGCATSAADLRGKVVIPATVTSGGKTYNVTQLQERSGNGFPQPGGYSTPWDDTTPHDGLFGYSNVTEIELSEGLEEIVGPFFGRMSRIKEIRIPASVKVLWATNFYHCDSLRRVIVSPNSQLYLDGDVGPFAFNSQLEYVDLGDANLTFIDVGMMSYADAHTLFYFRNECYLDEIDRGTYGTRPRDVNVVNSTTKTCKNFIVYDGNDYFIPHAFTAEKASYDRVFSGTSSKTLYLPYPTDLPTGMVAYKLVNKDGASPQAPGYDHSFVFRALPSGTRLEAYHPYLVCVTDGAPHTLPEMHNVEIGVTPDIQTTGQPATSSPSTWIFMGTTEKIENRTASNLNAYNIKDNVWYKIDKSVSSGHVAPFRAFVRGINGASLAKYFALVLEDDENTPTAIENISETENAIKSGKYPIYTIDGKNAGNDYSILKSGEIYIVNGKKFYKF</sequence>